<evidence type="ECO:0000313" key="2">
    <source>
        <dbReference type="EMBL" id="KAK6498133.1"/>
    </source>
</evidence>
<name>A0AAN8N310_9PEZI</name>
<keyword evidence="3" id="KW-1185">Reference proteome</keyword>
<dbReference type="Proteomes" id="UP001307849">
    <property type="component" value="Unassembled WGS sequence"/>
</dbReference>
<dbReference type="EMBL" id="JAVHJM010000014">
    <property type="protein sequence ID" value="KAK6498133.1"/>
    <property type="molecule type" value="Genomic_DNA"/>
</dbReference>
<proteinExistence type="predicted"/>
<accession>A0AAN8N310</accession>
<evidence type="ECO:0000313" key="3">
    <source>
        <dbReference type="Proteomes" id="UP001307849"/>
    </source>
</evidence>
<protein>
    <submittedName>
        <fullName evidence="2">Uncharacterized protein</fullName>
    </submittedName>
</protein>
<evidence type="ECO:0000256" key="1">
    <source>
        <dbReference type="SAM" id="MobiDB-lite"/>
    </source>
</evidence>
<gene>
    <name evidence="2" type="ORF">TWF506_004372</name>
</gene>
<feature type="region of interest" description="Disordered" evidence="1">
    <location>
        <begin position="35"/>
        <end position="82"/>
    </location>
</feature>
<feature type="compositionally biased region" description="Polar residues" evidence="1">
    <location>
        <begin position="54"/>
        <end position="69"/>
    </location>
</feature>
<reference evidence="2 3" key="1">
    <citation type="submission" date="2019-10" db="EMBL/GenBank/DDBJ databases">
        <authorList>
            <person name="Palmer J.M."/>
        </authorList>
    </citation>
    <scope>NUCLEOTIDE SEQUENCE [LARGE SCALE GENOMIC DNA]</scope>
    <source>
        <strain evidence="2 3">TWF506</strain>
    </source>
</reference>
<dbReference type="AlphaFoldDB" id="A0AAN8N310"/>
<sequence length="274" mass="30438">MPYLPGILFDMEGNLLEEAMELETSIVEVEATNPQMPSLGDSVAGLLTPPPSSDSPEASQEVKSLSTPVLKTEEAAEGDSSIKESLPKIVDPIPENSNLFPENIDLVPENADIVLENVELVPENADSEDCIVVSTSPKRQRTASLPLSFWSSSRTRSESLKKQKINKVPKHKIESKIGRLLNATIIQDLSCSTYFRELLALFKTIPQSDERIEDLRSLLCKGFLNYKTLDVKNYIVPNLPRDDPDLVVMYSTLTFCVLRGKNGVKKILDEFQSD</sequence>
<comment type="caution">
    <text evidence="2">The sequence shown here is derived from an EMBL/GenBank/DDBJ whole genome shotgun (WGS) entry which is preliminary data.</text>
</comment>
<organism evidence="2 3">
    <name type="scientific">Arthrobotrys conoides</name>
    <dbReference type="NCBI Taxonomy" id="74498"/>
    <lineage>
        <taxon>Eukaryota</taxon>
        <taxon>Fungi</taxon>
        <taxon>Dikarya</taxon>
        <taxon>Ascomycota</taxon>
        <taxon>Pezizomycotina</taxon>
        <taxon>Orbiliomycetes</taxon>
        <taxon>Orbiliales</taxon>
        <taxon>Orbiliaceae</taxon>
        <taxon>Arthrobotrys</taxon>
    </lineage>
</organism>